<feature type="transmembrane region" description="Helical" evidence="1">
    <location>
        <begin position="147"/>
        <end position="166"/>
    </location>
</feature>
<accession>A0A0F0LG70</accession>
<keyword evidence="1" id="KW-0472">Membrane</keyword>
<keyword evidence="1" id="KW-0812">Transmembrane</keyword>
<dbReference type="STRING" id="582680.RS86_02673"/>
<evidence type="ECO:0000313" key="3">
    <source>
        <dbReference type="Proteomes" id="UP000033740"/>
    </source>
</evidence>
<dbReference type="RefSeq" id="WP_045272740.1">
    <property type="nucleotide sequence ID" value="NZ_JYIX01000037.1"/>
</dbReference>
<organism evidence="2 3">
    <name type="scientific">Microbacterium azadirachtae</name>
    <dbReference type="NCBI Taxonomy" id="582680"/>
    <lineage>
        <taxon>Bacteria</taxon>
        <taxon>Bacillati</taxon>
        <taxon>Actinomycetota</taxon>
        <taxon>Actinomycetes</taxon>
        <taxon>Micrococcales</taxon>
        <taxon>Microbacteriaceae</taxon>
        <taxon>Microbacterium</taxon>
    </lineage>
</organism>
<protein>
    <submittedName>
        <fullName evidence="2">Uncharacterized protein</fullName>
    </submittedName>
</protein>
<feature type="transmembrane region" description="Helical" evidence="1">
    <location>
        <begin position="186"/>
        <end position="205"/>
    </location>
</feature>
<keyword evidence="1" id="KW-1133">Transmembrane helix</keyword>
<feature type="transmembrane region" description="Helical" evidence="1">
    <location>
        <begin position="106"/>
        <end position="127"/>
    </location>
</feature>
<dbReference type="InterPro" id="IPR006938">
    <property type="entry name" value="DUF624"/>
</dbReference>
<dbReference type="Pfam" id="PF04854">
    <property type="entry name" value="DUF624"/>
    <property type="match status" value="1"/>
</dbReference>
<keyword evidence="3" id="KW-1185">Reference proteome</keyword>
<name>A0A0F0LG70_9MICO</name>
<proteinExistence type="predicted"/>
<comment type="caution">
    <text evidence="2">The sequence shown here is derived from an EMBL/GenBank/DDBJ whole genome shotgun (WGS) entry which is preliminary data.</text>
</comment>
<gene>
    <name evidence="2" type="ORF">RS86_02673</name>
</gene>
<evidence type="ECO:0000256" key="1">
    <source>
        <dbReference type="SAM" id="Phobius"/>
    </source>
</evidence>
<dbReference type="AlphaFoldDB" id="A0A0F0LG70"/>
<dbReference type="PATRIC" id="fig|582680.6.peg.2743"/>
<dbReference type="Proteomes" id="UP000033740">
    <property type="component" value="Unassembled WGS sequence"/>
</dbReference>
<evidence type="ECO:0000313" key="2">
    <source>
        <dbReference type="EMBL" id="KJL32202.1"/>
    </source>
</evidence>
<feature type="transmembrane region" description="Helical" evidence="1">
    <location>
        <begin position="211"/>
        <end position="229"/>
    </location>
</feature>
<sequence>MSAVSGDRAQARPSRRRILHLRQETMESMFGYAYTILMTDLLLVLANLPLAVLLFASRDALQAWPTVLLLSLTLAPSLAGAFEVFRRMRGEEPPRPFAAFWHGFRSRGAAAALLGLVTALVIGFVLYDGAILTGTVWAPLLAPTFALVAAWALVTCTSALAGLVLYPQASVRAIVKAAIYLSVRRWYFSVFALVLLGISAAAVVVQPVLGALVPGLLLYVVFANAEFAFRRAVQAEVAATA</sequence>
<dbReference type="EMBL" id="JYIX01000037">
    <property type="protein sequence ID" value="KJL32202.1"/>
    <property type="molecule type" value="Genomic_DNA"/>
</dbReference>
<reference evidence="2 3" key="1">
    <citation type="submission" date="2015-02" db="EMBL/GenBank/DDBJ databases">
        <title>Draft genome sequences of ten Microbacterium spp. with emphasis on heavy metal contaminated environments.</title>
        <authorList>
            <person name="Corretto E."/>
        </authorList>
    </citation>
    <scope>NUCLEOTIDE SEQUENCE [LARGE SCALE GENOMIC DNA]</scope>
    <source>
        <strain evidence="2 3">ARN176</strain>
    </source>
</reference>
<feature type="transmembrane region" description="Helical" evidence="1">
    <location>
        <begin position="32"/>
        <end position="57"/>
    </location>
</feature>
<feature type="transmembrane region" description="Helical" evidence="1">
    <location>
        <begin position="63"/>
        <end position="85"/>
    </location>
</feature>